<evidence type="ECO:0000256" key="1">
    <source>
        <dbReference type="SAM" id="SignalP"/>
    </source>
</evidence>
<evidence type="ECO:0000313" key="3">
    <source>
        <dbReference type="EMBL" id="KAF1753478.1"/>
    </source>
</evidence>
<dbReference type="GeneID" id="9819891"/>
<dbReference type="CTD" id="9819891"/>
<dbReference type="Pfam" id="PF00188">
    <property type="entry name" value="CAP"/>
    <property type="match status" value="1"/>
</dbReference>
<evidence type="ECO:0000313" key="4">
    <source>
        <dbReference type="Proteomes" id="UP000483820"/>
    </source>
</evidence>
<dbReference type="SUPFAM" id="SSF55797">
    <property type="entry name" value="PR-1-like"/>
    <property type="match status" value="1"/>
</dbReference>
<keyword evidence="1" id="KW-0732">Signal</keyword>
<dbReference type="InterPro" id="IPR035940">
    <property type="entry name" value="CAP_sf"/>
</dbReference>
<dbReference type="RefSeq" id="XP_003116307.2">
    <property type="nucleotide sequence ID" value="XM_003116259.2"/>
</dbReference>
<dbReference type="CDD" id="cd05380">
    <property type="entry name" value="CAP_euk"/>
    <property type="match status" value="1"/>
</dbReference>
<feature type="signal peptide" evidence="1">
    <location>
        <begin position="1"/>
        <end position="16"/>
    </location>
</feature>
<dbReference type="PANTHER" id="PTHR10334">
    <property type="entry name" value="CYSTEINE-RICH SECRETORY PROTEIN-RELATED"/>
    <property type="match status" value="1"/>
</dbReference>
<dbReference type="InterPro" id="IPR002413">
    <property type="entry name" value="V5_allergen-like"/>
</dbReference>
<reference evidence="3 4" key="1">
    <citation type="submission" date="2019-12" db="EMBL/GenBank/DDBJ databases">
        <title>Chromosome-level assembly of the Caenorhabditis remanei genome.</title>
        <authorList>
            <person name="Teterina A.A."/>
            <person name="Willis J.H."/>
            <person name="Phillips P.C."/>
        </authorList>
    </citation>
    <scope>NUCLEOTIDE SEQUENCE [LARGE SCALE GENOMIC DNA]</scope>
    <source>
        <strain evidence="3 4">PX506</strain>
        <tissue evidence="3">Whole organism</tissue>
    </source>
</reference>
<dbReference type="InterPro" id="IPR014044">
    <property type="entry name" value="CAP_dom"/>
</dbReference>
<feature type="chain" id="PRO_5025342290" description="SCP domain-containing protein" evidence="1">
    <location>
        <begin position="17"/>
        <end position="207"/>
    </location>
</feature>
<dbReference type="InterPro" id="IPR001283">
    <property type="entry name" value="CRISP-related"/>
</dbReference>
<evidence type="ECO:0000259" key="2">
    <source>
        <dbReference type="SMART" id="SM00198"/>
    </source>
</evidence>
<accession>A0A6A5GE93</accession>
<dbReference type="Gene3D" id="3.40.33.10">
    <property type="entry name" value="CAP"/>
    <property type="match status" value="1"/>
</dbReference>
<feature type="domain" description="SCP" evidence="2">
    <location>
        <begin position="21"/>
        <end position="180"/>
    </location>
</feature>
<gene>
    <name evidence="3" type="ORF">GCK72_020035</name>
</gene>
<sequence>MKFTIICLALIGAASAGFSAEGQAAIVKAHNDLRSAIAKGDYVAKGTHQPAASDMLKMSWDDTIAESAQGFAENCPDDHSKNEYGENLYWGWTSEEVGNLDPYGVEASKSWEKEFQDYGWLTRTLDQATYDSGIGHATQMVWSKTNLIGCGAKMCGVDPKNGMNKVTVVCQYKTKGNMIDDKIYAEGETCSACPSSSSCETGSGLCA</sequence>
<dbReference type="PRINTS" id="PR00837">
    <property type="entry name" value="V5TPXLIKE"/>
</dbReference>
<dbReference type="Proteomes" id="UP000483820">
    <property type="component" value="Chromosome V"/>
</dbReference>
<dbReference type="KEGG" id="crq:GCK72_020035"/>
<protein>
    <recommendedName>
        <fullName evidence="2">SCP domain-containing protein</fullName>
    </recommendedName>
</protein>
<dbReference type="EMBL" id="WUAV01000005">
    <property type="protein sequence ID" value="KAF1753478.1"/>
    <property type="molecule type" value="Genomic_DNA"/>
</dbReference>
<dbReference type="AlphaFoldDB" id="A0A6A5GE93"/>
<dbReference type="PRINTS" id="PR00838">
    <property type="entry name" value="V5ALLERGEN"/>
</dbReference>
<name>A0A6A5GE93_CAERE</name>
<comment type="caution">
    <text evidence="3">The sequence shown here is derived from an EMBL/GenBank/DDBJ whole genome shotgun (WGS) entry which is preliminary data.</text>
</comment>
<organism evidence="3 4">
    <name type="scientific">Caenorhabditis remanei</name>
    <name type="common">Caenorhabditis vulgaris</name>
    <dbReference type="NCBI Taxonomy" id="31234"/>
    <lineage>
        <taxon>Eukaryota</taxon>
        <taxon>Metazoa</taxon>
        <taxon>Ecdysozoa</taxon>
        <taxon>Nematoda</taxon>
        <taxon>Chromadorea</taxon>
        <taxon>Rhabditida</taxon>
        <taxon>Rhabditina</taxon>
        <taxon>Rhabditomorpha</taxon>
        <taxon>Rhabditoidea</taxon>
        <taxon>Rhabditidae</taxon>
        <taxon>Peloderinae</taxon>
        <taxon>Caenorhabditis</taxon>
    </lineage>
</organism>
<dbReference type="SMART" id="SM00198">
    <property type="entry name" value="SCP"/>
    <property type="match status" value="1"/>
</dbReference>
<proteinExistence type="predicted"/>
<dbReference type="FunFam" id="3.40.33.10:FF:000013">
    <property type="entry name" value="SCP-Like extracellular protein"/>
    <property type="match status" value="1"/>
</dbReference>